<reference evidence="2 3" key="1">
    <citation type="submission" date="2018-11" db="EMBL/GenBank/DDBJ databases">
        <title>Genome assembly of Steccherinum ochraceum LE-BIN_3174, the white-rot fungus of the Steccherinaceae family (The Residual Polyporoid clade, Polyporales, Basidiomycota).</title>
        <authorList>
            <person name="Fedorova T.V."/>
            <person name="Glazunova O.A."/>
            <person name="Landesman E.O."/>
            <person name="Moiseenko K.V."/>
            <person name="Psurtseva N.V."/>
            <person name="Savinova O.S."/>
            <person name="Shakhova N.V."/>
            <person name="Tyazhelova T.V."/>
            <person name="Vasina D.V."/>
        </authorList>
    </citation>
    <scope>NUCLEOTIDE SEQUENCE [LARGE SCALE GENOMIC DNA]</scope>
    <source>
        <strain evidence="2 3">LE-BIN_3174</strain>
    </source>
</reference>
<dbReference type="OrthoDB" id="3060654at2759"/>
<dbReference type="Proteomes" id="UP000292702">
    <property type="component" value="Unassembled WGS sequence"/>
</dbReference>
<accession>A0A4R0R351</accession>
<comment type="caution">
    <text evidence="2">The sequence shown here is derived from an EMBL/GenBank/DDBJ whole genome shotgun (WGS) entry which is preliminary data.</text>
</comment>
<protein>
    <submittedName>
        <fullName evidence="2">Uncharacterized protein</fullName>
    </submittedName>
</protein>
<evidence type="ECO:0000313" key="2">
    <source>
        <dbReference type="EMBL" id="TCD61580.1"/>
    </source>
</evidence>
<feature type="compositionally biased region" description="Acidic residues" evidence="1">
    <location>
        <begin position="343"/>
        <end position="361"/>
    </location>
</feature>
<feature type="compositionally biased region" description="Low complexity" evidence="1">
    <location>
        <begin position="313"/>
        <end position="323"/>
    </location>
</feature>
<keyword evidence="3" id="KW-1185">Reference proteome</keyword>
<dbReference type="AlphaFoldDB" id="A0A4R0R351"/>
<feature type="region of interest" description="Disordered" evidence="1">
    <location>
        <begin position="13"/>
        <end position="45"/>
    </location>
</feature>
<evidence type="ECO:0000313" key="3">
    <source>
        <dbReference type="Proteomes" id="UP000292702"/>
    </source>
</evidence>
<name>A0A4R0R351_9APHY</name>
<dbReference type="EMBL" id="RWJN01000450">
    <property type="protein sequence ID" value="TCD61580.1"/>
    <property type="molecule type" value="Genomic_DNA"/>
</dbReference>
<feature type="region of interest" description="Disordered" evidence="1">
    <location>
        <begin position="308"/>
        <end position="381"/>
    </location>
</feature>
<evidence type="ECO:0000256" key="1">
    <source>
        <dbReference type="SAM" id="MobiDB-lite"/>
    </source>
</evidence>
<proteinExistence type="predicted"/>
<gene>
    <name evidence="2" type="ORF">EIP91_008235</name>
</gene>
<feature type="compositionally biased region" description="Polar residues" evidence="1">
    <location>
        <begin position="31"/>
        <end position="45"/>
    </location>
</feature>
<organism evidence="2 3">
    <name type="scientific">Steccherinum ochraceum</name>
    <dbReference type="NCBI Taxonomy" id="92696"/>
    <lineage>
        <taxon>Eukaryota</taxon>
        <taxon>Fungi</taxon>
        <taxon>Dikarya</taxon>
        <taxon>Basidiomycota</taxon>
        <taxon>Agaricomycotina</taxon>
        <taxon>Agaricomycetes</taxon>
        <taxon>Polyporales</taxon>
        <taxon>Steccherinaceae</taxon>
        <taxon>Steccherinum</taxon>
    </lineage>
</organism>
<sequence length="419" mass="46818">MLEFRGKHLIGRPAAGYPSAHDFPPHPERITSPTPTDQSKQSRSTAISTLVKIREELAGDLGCFLTGFSDLTLQVAHLVNAVRKDEINFLSSVLGITRTREGFSLDSEENLVLLYPPYHQHLDLYGTFAITPSEHSLEAIIEILEAVNQKWKGNTERYSEFPPRRDIEWSNATFSYLKFEIILLAPSHFLLAGQPLITLEGDGPRTYRLWEVNDRELRQWQVPGSDPYPPFSYAFRKQREKDVNPLLLILNAASKIEHQRRRYGLSDLTEHQRRLVDLTMEAYKLILYIPPLFEAKLKDGLYVSPTASPPLPSQASPSQQSHGSSRDVYDNNGTPSGGGAGFDENEGYDEDNSDGDSDSDGDGLTTEDVNGIMGKLGNPATTFDDRKELTLLLLFGGRSYRPLHTMPRMESVGEPEGGG</sequence>